<evidence type="ECO:0000313" key="2">
    <source>
        <dbReference type="Proteomes" id="UP000707356"/>
    </source>
</evidence>
<accession>A0A951P7U7</accession>
<dbReference type="CDD" id="cd03398">
    <property type="entry name" value="PAP2_haloperoxidase"/>
    <property type="match status" value="1"/>
</dbReference>
<dbReference type="Proteomes" id="UP000707356">
    <property type="component" value="Unassembled WGS sequence"/>
</dbReference>
<dbReference type="GO" id="GO:0004601">
    <property type="term" value="F:peroxidase activity"/>
    <property type="evidence" value="ECO:0007669"/>
    <property type="project" value="InterPro"/>
</dbReference>
<dbReference type="AlphaFoldDB" id="A0A951P7U7"/>
<proteinExistence type="predicted"/>
<dbReference type="PANTHER" id="PTHR34599:SF1">
    <property type="entry name" value="PHOSPHATIDIC ACID PHOSPHATASE TYPE 2_HALOPEROXIDASE DOMAIN-CONTAINING PROTEIN"/>
    <property type="match status" value="1"/>
</dbReference>
<sequence>YTHDRPPNEPMQSFAGAAWGNAKRLVTSQLVDNFAPPPGRTGPTTVIPNAHFADDFKKVQTKGASDDRTRTGDEEVIGIYWGYDGPPELGTPPRLYLQVVLAVLDEIEARNPGGLQEQEELQIIAATGLAMADAGIDAWYYKYSVDHMMWRPVLGIPNGLGALAAPEPGWLPLGRPDTNGSGVNLTPDFPAYPSGHATFGASAFQLLRTFLVHKGLASFTPDGLDDIAFCFVSDEFNGRNRDPRTPRAPRPRLPRKYPNLWEAITDNSISRVFLGVHWQFDGVTIKGPDANGEFGVPETPRELGRRGGVWLGCQIANEVAAKIGISADTIAASLP</sequence>
<feature type="non-terminal residue" evidence="1">
    <location>
        <position position="1"/>
    </location>
</feature>
<reference evidence="1" key="2">
    <citation type="journal article" date="2022" name="Microbiol. Resour. Announc.">
        <title>Metagenome Sequencing to Explore Phylogenomics of Terrestrial Cyanobacteria.</title>
        <authorList>
            <person name="Ward R.D."/>
            <person name="Stajich J.E."/>
            <person name="Johansen J.R."/>
            <person name="Huntemann M."/>
            <person name="Clum A."/>
            <person name="Foster B."/>
            <person name="Foster B."/>
            <person name="Roux S."/>
            <person name="Palaniappan K."/>
            <person name="Varghese N."/>
            <person name="Mukherjee S."/>
            <person name="Reddy T.B.K."/>
            <person name="Daum C."/>
            <person name="Copeland A."/>
            <person name="Chen I.A."/>
            <person name="Ivanova N.N."/>
            <person name="Kyrpides N.C."/>
            <person name="Shapiro N."/>
            <person name="Eloe-Fadrosh E.A."/>
            <person name="Pietrasiak N."/>
        </authorList>
    </citation>
    <scope>NUCLEOTIDE SEQUENCE</scope>
    <source>
        <strain evidence="1">GSE-TBD4-15B</strain>
    </source>
</reference>
<dbReference type="InterPro" id="IPR052559">
    <property type="entry name" value="V-haloperoxidase"/>
</dbReference>
<gene>
    <name evidence="1" type="ORF">KME07_02175</name>
</gene>
<dbReference type="InterPro" id="IPR036938">
    <property type="entry name" value="PAP2/HPO_sf"/>
</dbReference>
<comment type="caution">
    <text evidence="1">The sequence shown here is derived from an EMBL/GenBank/DDBJ whole genome shotgun (WGS) entry which is preliminary data.</text>
</comment>
<dbReference type="EMBL" id="JAHHHV010000008">
    <property type="protein sequence ID" value="MBW4464232.1"/>
    <property type="molecule type" value="Genomic_DNA"/>
</dbReference>
<dbReference type="Gene3D" id="1.10.606.10">
    <property type="entry name" value="Vanadium-containing Chloroperoxidase, domain 2"/>
    <property type="match status" value="1"/>
</dbReference>
<name>A0A951P7U7_9CYAN</name>
<protein>
    <submittedName>
        <fullName evidence="1">Vanadium-dependent haloperoxidase</fullName>
    </submittedName>
</protein>
<reference evidence="1" key="1">
    <citation type="submission" date="2021-05" db="EMBL/GenBank/DDBJ databases">
        <authorList>
            <person name="Pietrasiak N."/>
            <person name="Ward R."/>
            <person name="Stajich J.E."/>
            <person name="Kurbessoian T."/>
        </authorList>
    </citation>
    <scope>NUCLEOTIDE SEQUENCE</scope>
    <source>
        <strain evidence="1">GSE-TBD4-15B</strain>
    </source>
</reference>
<evidence type="ECO:0000313" key="1">
    <source>
        <dbReference type="EMBL" id="MBW4464232.1"/>
    </source>
</evidence>
<dbReference type="PANTHER" id="PTHR34599">
    <property type="entry name" value="PEROXIDASE-RELATED"/>
    <property type="match status" value="1"/>
</dbReference>
<dbReference type="SUPFAM" id="SSF48317">
    <property type="entry name" value="Acid phosphatase/Vanadium-dependent haloperoxidase"/>
    <property type="match status" value="1"/>
</dbReference>
<dbReference type="InterPro" id="IPR016119">
    <property type="entry name" value="Br/Cl_peroxidase_C"/>
</dbReference>
<organism evidence="1 2">
    <name type="scientific">Pegethrix bostrychoides GSE-TBD4-15B</name>
    <dbReference type="NCBI Taxonomy" id="2839662"/>
    <lineage>
        <taxon>Bacteria</taxon>
        <taxon>Bacillati</taxon>
        <taxon>Cyanobacteriota</taxon>
        <taxon>Cyanophyceae</taxon>
        <taxon>Oculatellales</taxon>
        <taxon>Oculatellaceae</taxon>
        <taxon>Pegethrix</taxon>
    </lineage>
</organism>